<sequence>MQLVDEQDNPAVALLDFVKHGLEALFKLAAELCARDQRAHIQRKHLAVFEVIRHVPAHDSQREPFRDGGFANTRLADEHGVVLRFTRQDANHAPDFIVASDDRVELLILGKLNEVLTVFG</sequence>
<gene>
    <name evidence="1" type="ORF">SDC9_78414</name>
</gene>
<reference evidence="1" key="1">
    <citation type="submission" date="2019-08" db="EMBL/GenBank/DDBJ databases">
        <authorList>
            <person name="Kucharzyk K."/>
            <person name="Murdoch R.W."/>
            <person name="Higgins S."/>
            <person name="Loffler F."/>
        </authorList>
    </citation>
    <scope>NUCLEOTIDE SEQUENCE</scope>
</reference>
<dbReference type="EMBL" id="VSSQ01006197">
    <property type="protein sequence ID" value="MPM31857.1"/>
    <property type="molecule type" value="Genomic_DNA"/>
</dbReference>
<dbReference type="AlphaFoldDB" id="A0A644YU75"/>
<organism evidence="1">
    <name type="scientific">bioreactor metagenome</name>
    <dbReference type="NCBI Taxonomy" id="1076179"/>
    <lineage>
        <taxon>unclassified sequences</taxon>
        <taxon>metagenomes</taxon>
        <taxon>ecological metagenomes</taxon>
    </lineage>
</organism>
<dbReference type="AntiFam" id="ANF00007">
    <property type="entry name" value="Shadow ORF (opposite clpB)"/>
</dbReference>
<comment type="caution">
    <text evidence="1">The sequence shown here is derived from an EMBL/GenBank/DDBJ whole genome shotgun (WGS) entry which is preliminary data.</text>
</comment>
<name>A0A644YU75_9ZZZZ</name>
<proteinExistence type="predicted"/>
<accession>A0A644YU75</accession>
<evidence type="ECO:0000313" key="1">
    <source>
        <dbReference type="EMBL" id="MPM31857.1"/>
    </source>
</evidence>
<protein>
    <submittedName>
        <fullName evidence="1">Uncharacterized protein</fullName>
    </submittedName>
</protein>